<keyword evidence="2" id="KW-1185">Reference proteome</keyword>
<proteinExistence type="predicted"/>
<protein>
    <submittedName>
        <fullName evidence="1">Uncharacterized protein</fullName>
    </submittedName>
</protein>
<evidence type="ECO:0000313" key="2">
    <source>
        <dbReference type="Proteomes" id="UP001148838"/>
    </source>
</evidence>
<organism evidence="1 2">
    <name type="scientific">Periplaneta americana</name>
    <name type="common">American cockroach</name>
    <name type="synonym">Blatta americana</name>
    <dbReference type="NCBI Taxonomy" id="6978"/>
    <lineage>
        <taxon>Eukaryota</taxon>
        <taxon>Metazoa</taxon>
        <taxon>Ecdysozoa</taxon>
        <taxon>Arthropoda</taxon>
        <taxon>Hexapoda</taxon>
        <taxon>Insecta</taxon>
        <taxon>Pterygota</taxon>
        <taxon>Neoptera</taxon>
        <taxon>Polyneoptera</taxon>
        <taxon>Dictyoptera</taxon>
        <taxon>Blattodea</taxon>
        <taxon>Blattoidea</taxon>
        <taxon>Blattidae</taxon>
        <taxon>Blattinae</taxon>
        <taxon>Periplaneta</taxon>
    </lineage>
</organism>
<evidence type="ECO:0000313" key="1">
    <source>
        <dbReference type="EMBL" id="KAJ4440292.1"/>
    </source>
</evidence>
<comment type="caution">
    <text evidence="1">The sequence shown here is derived from an EMBL/GenBank/DDBJ whole genome shotgun (WGS) entry which is preliminary data.</text>
</comment>
<name>A0ABQ8T1E4_PERAM</name>
<gene>
    <name evidence="1" type="ORF">ANN_08431</name>
</gene>
<reference evidence="1 2" key="1">
    <citation type="journal article" date="2022" name="Allergy">
        <title>Genome assembly and annotation of Periplaneta americana reveal a comprehensive cockroach allergen profile.</title>
        <authorList>
            <person name="Wang L."/>
            <person name="Xiong Q."/>
            <person name="Saelim N."/>
            <person name="Wang L."/>
            <person name="Nong W."/>
            <person name="Wan A.T."/>
            <person name="Shi M."/>
            <person name="Liu X."/>
            <person name="Cao Q."/>
            <person name="Hui J.H.L."/>
            <person name="Sookrung N."/>
            <person name="Leung T.F."/>
            <person name="Tungtrongchitr A."/>
            <person name="Tsui S.K.W."/>
        </authorList>
    </citation>
    <scope>NUCLEOTIDE SEQUENCE [LARGE SCALE GENOMIC DNA]</scope>
    <source>
        <strain evidence="1">PWHHKU_190912</strain>
    </source>
</reference>
<dbReference type="Proteomes" id="UP001148838">
    <property type="component" value="Unassembled WGS sequence"/>
</dbReference>
<dbReference type="EMBL" id="JAJSOF020000017">
    <property type="protein sequence ID" value="KAJ4440292.1"/>
    <property type="molecule type" value="Genomic_DNA"/>
</dbReference>
<accession>A0ABQ8T1E4</accession>
<sequence length="126" mass="15005">MRGRPAAELAPRVLSKYVNIDFLLYRCRFEFQQLQILRNLSTPTKFYFENNEQNSKCTRVTRRDSKDNCNEHSERERQLDIRNIEDEDDYGDGHYICKSFNLSLLSSNYTTHVPGPYRAATFRERN</sequence>